<evidence type="ECO:0000313" key="2">
    <source>
        <dbReference type="Proteomes" id="UP000479293"/>
    </source>
</evidence>
<accession>A0A7C9FPY5</accession>
<dbReference type="AlphaFoldDB" id="A0A7C9FPY5"/>
<organism evidence="1 2">
    <name type="scientific">Salmonirosea aquatica</name>
    <dbReference type="NCBI Taxonomy" id="2654236"/>
    <lineage>
        <taxon>Bacteria</taxon>
        <taxon>Pseudomonadati</taxon>
        <taxon>Bacteroidota</taxon>
        <taxon>Cytophagia</taxon>
        <taxon>Cytophagales</taxon>
        <taxon>Spirosomataceae</taxon>
        <taxon>Salmonirosea</taxon>
    </lineage>
</organism>
<dbReference type="RefSeq" id="WP_152759858.1">
    <property type="nucleotide sequence ID" value="NZ_WHLY01000002.1"/>
</dbReference>
<evidence type="ECO:0000313" key="1">
    <source>
        <dbReference type="EMBL" id="MPR34009.1"/>
    </source>
</evidence>
<comment type="caution">
    <text evidence="1">The sequence shown here is derived from an EMBL/GenBank/DDBJ whole genome shotgun (WGS) entry which is preliminary data.</text>
</comment>
<dbReference type="Proteomes" id="UP000479293">
    <property type="component" value="Unassembled WGS sequence"/>
</dbReference>
<proteinExistence type="predicted"/>
<gene>
    <name evidence="1" type="ORF">GBK04_11680</name>
</gene>
<keyword evidence="2" id="KW-1185">Reference proteome</keyword>
<sequence>MTVLQKPLTNLQLELLQLYSLNLPEEELLAVKRLLARHFADKASSEFEKLWDDNGWSNDTMNDWLTE</sequence>
<reference evidence="1 2" key="1">
    <citation type="submission" date="2019-10" db="EMBL/GenBank/DDBJ databases">
        <title>Draft Genome Sequence of Cytophagaceae sp. SJW1-29.</title>
        <authorList>
            <person name="Choi A."/>
        </authorList>
    </citation>
    <scope>NUCLEOTIDE SEQUENCE [LARGE SCALE GENOMIC DNA]</scope>
    <source>
        <strain evidence="1 2">SJW1-29</strain>
    </source>
</reference>
<protein>
    <submittedName>
        <fullName evidence="1">Uncharacterized protein</fullName>
    </submittedName>
</protein>
<dbReference type="EMBL" id="WHLY01000002">
    <property type="protein sequence ID" value="MPR34009.1"/>
    <property type="molecule type" value="Genomic_DNA"/>
</dbReference>
<name>A0A7C9FPY5_9BACT</name>